<protein>
    <recommendedName>
        <fullName evidence="4">DUF676 domain-containing protein</fullName>
    </recommendedName>
</protein>
<gene>
    <name evidence="2" type="ORF">GQ607_012470</name>
</gene>
<dbReference type="PANTHER" id="PTHR42044">
    <property type="entry name" value="DUF676 DOMAIN-CONTAINING PROTEIN-RELATED"/>
    <property type="match status" value="1"/>
</dbReference>
<feature type="transmembrane region" description="Helical" evidence="1">
    <location>
        <begin position="171"/>
        <end position="189"/>
    </location>
</feature>
<dbReference type="Proteomes" id="UP000434172">
    <property type="component" value="Unassembled WGS sequence"/>
</dbReference>
<dbReference type="InterPro" id="IPR029058">
    <property type="entry name" value="AB_hydrolase_fold"/>
</dbReference>
<dbReference type="SUPFAM" id="SSF53474">
    <property type="entry name" value="alpha/beta-Hydrolases"/>
    <property type="match status" value="1"/>
</dbReference>
<evidence type="ECO:0000313" key="2">
    <source>
        <dbReference type="EMBL" id="KAF0320374.1"/>
    </source>
</evidence>
<evidence type="ECO:0000313" key="3">
    <source>
        <dbReference type="Proteomes" id="UP000434172"/>
    </source>
</evidence>
<dbReference type="EMBL" id="WOWK01000084">
    <property type="protein sequence ID" value="KAF0320374.1"/>
    <property type="molecule type" value="Genomic_DNA"/>
</dbReference>
<organism evidence="2 3">
    <name type="scientific">Colletotrichum asianum</name>
    <dbReference type="NCBI Taxonomy" id="702518"/>
    <lineage>
        <taxon>Eukaryota</taxon>
        <taxon>Fungi</taxon>
        <taxon>Dikarya</taxon>
        <taxon>Ascomycota</taxon>
        <taxon>Pezizomycotina</taxon>
        <taxon>Sordariomycetes</taxon>
        <taxon>Hypocreomycetidae</taxon>
        <taxon>Glomerellales</taxon>
        <taxon>Glomerellaceae</taxon>
        <taxon>Colletotrichum</taxon>
        <taxon>Colletotrichum gloeosporioides species complex</taxon>
    </lineage>
</organism>
<keyword evidence="1" id="KW-0472">Membrane</keyword>
<sequence>MAKVNVYHSLPRDLSNQKVVAESIRPVTTADLRSLLRKEGPHRPIKDRIAKLELRKPDYYTGAPWKLIRDDAILFVRNIPYLLGIVLPLFEKPPTRSFDIERTDDQGFSINRLRRQFEAFAQRYFHSGPLDELYPSFANIYDMTFHFILIISQSTFLLSLPFLSFFSFNLVVAYIIGFVTLNYFVCYALNGYMPDGYIQSTDFPEASLWDEEHSKEQWIFLNGVAVGQHWLRSNIDRISLTFHRRVIGVHNKTAGIIFDIIQCLLERCLYFGTSDTRACFALISEALMHPEKEKVVLILHSQGGLEGSIILDWLINQHPRDILQKLEIYTFGNAANHFNNPRVFKTDHGEHDGRNRAIRHIEHYANSFDFVSRWGVMHFKKKTADQQDRSVIYNLNAAVLSGRTEPKKHLSKRQIKENNRLEKAWNSYSGALFERIGSGHQLNQHYLDNMFPLDKGLTKVQQNGDGSPLPNTFMDAEVNVYNDPKQINRLRNLQNGFYGHEHNGEHHGINGDVTIKKVYQLSRLWKYVNGNSPKEEEYAGEY</sequence>
<evidence type="ECO:0000256" key="1">
    <source>
        <dbReference type="SAM" id="Phobius"/>
    </source>
</evidence>
<accession>A0A8H3W4I2</accession>
<evidence type="ECO:0008006" key="4">
    <source>
        <dbReference type="Google" id="ProtNLM"/>
    </source>
</evidence>
<dbReference type="PANTHER" id="PTHR42044:SF2">
    <property type="entry name" value="DUF676 DOMAIN-CONTAINING PROTEIN"/>
    <property type="match status" value="1"/>
</dbReference>
<dbReference type="AlphaFoldDB" id="A0A8H3W4I2"/>
<reference evidence="2 3" key="1">
    <citation type="submission" date="2019-12" db="EMBL/GenBank/DDBJ databases">
        <title>A genome sequence resource for the geographically widespread anthracnose pathogen Colletotrichum asianum.</title>
        <authorList>
            <person name="Meng Y."/>
        </authorList>
    </citation>
    <scope>NUCLEOTIDE SEQUENCE [LARGE SCALE GENOMIC DNA]</scope>
    <source>
        <strain evidence="2 3">ICMP 18580</strain>
    </source>
</reference>
<keyword evidence="1" id="KW-0812">Transmembrane</keyword>
<comment type="caution">
    <text evidence="2">The sequence shown here is derived from an EMBL/GenBank/DDBJ whole genome shotgun (WGS) entry which is preliminary data.</text>
</comment>
<feature type="transmembrane region" description="Helical" evidence="1">
    <location>
        <begin position="145"/>
        <end position="165"/>
    </location>
</feature>
<proteinExistence type="predicted"/>
<keyword evidence="3" id="KW-1185">Reference proteome</keyword>
<dbReference type="OrthoDB" id="202545at2759"/>
<name>A0A8H3W4I2_9PEZI</name>
<keyword evidence="1" id="KW-1133">Transmembrane helix</keyword>